<proteinExistence type="predicted"/>
<feature type="transmembrane region" description="Helical" evidence="6">
    <location>
        <begin position="213"/>
        <end position="234"/>
    </location>
</feature>
<protein>
    <recommendedName>
        <fullName evidence="7">Major facilitator superfamily (MFS) profile domain-containing protein</fullName>
    </recommendedName>
</protein>
<feature type="transmembrane region" description="Helical" evidence="6">
    <location>
        <begin position="412"/>
        <end position="432"/>
    </location>
</feature>
<dbReference type="Pfam" id="PF07690">
    <property type="entry name" value="MFS_1"/>
    <property type="match status" value="1"/>
</dbReference>
<dbReference type="InterPro" id="IPR020846">
    <property type="entry name" value="MFS_dom"/>
</dbReference>
<keyword evidence="2 6" id="KW-0812">Transmembrane</keyword>
<sequence length="613" mass="65082">MSTPGFSAELRPTVSHSDTRPSADIGVYGAEQGRSGNLDPSNVPYSTRTSFDEPPSGAQTPTPLLASHNRSLGKNGTVRTGEESYPMESLTQTRSHMGDALEGLYQTQTNRSQIPPADNAGLEQGPGAPSGSKGRPPELASLTTEIIFVLVCSSGQLFFSFFQGNINVNQQAFRTALGIQAGELPWLVGSYLVALGLSVILSGSLSDLMPPRMVVVAAFVWLTIWNVIGAFSLTPARSPLFFFMRAMQGLAVGVVVSGSMSILGRVYAPGLRKTRVFSAMAAMAPFGFWLGAIQGGALTDHLEWIFGSNAILCGLCAAAAYFTIPPLKPVADTVGVDAPTIRDFDWKGAIFATSGCICLLFGLTQGTVAKWSPYTYVLIIVGAVLLATFFVVEHKVHRPLIPNSLWKTPGFAPLMAAYFLGFGGFVGAWQFYAMQFFLNIQSKSALTVALYLLPNALMGVLATFLVAKLLHKIPGHYIYMVSMVAFGLGPAFFLGNRPSTTYWALSMPGIALATFGPDMSFAAASIFITSNVPRSYQGSAGSLLVTIQNLSSAIMTSVGDTIAAEVDALPDGTIGLEGLRAAWWFALAAALAGAVITGVAVRIPKEVEKEHVT</sequence>
<feature type="transmembrane region" description="Helical" evidence="6">
    <location>
        <begin position="501"/>
        <end position="528"/>
    </location>
</feature>
<evidence type="ECO:0000256" key="3">
    <source>
        <dbReference type="ARBA" id="ARBA00022989"/>
    </source>
</evidence>
<feature type="region of interest" description="Disordered" evidence="5">
    <location>
        <begin position="1"/>
        <end position="90"/>
    </location>
</feature>
<feature type="transmembrane region" description="Helical" evidence="6">
    <location>
        <begin position="444"/>
        <end position="465"/>
    </location>
</feature>
<feature type="domain" description="Major facilitator superfamily (MFS) profile" evidence="7">
    <location>
        <begin position="148"/>
        <end position="605"/>
    </location>
</feature>
<dbReference type="PANTHER" id="PTHR42718">
    <property type="entry name" value="MAJOR FACILITATOR SUPERFAMILY MULTIDRUG TRANSPORTER MFSC"/>
    <property type="match status" value="1"/>
</dbReference>
<dbReference type="InterPro" id="IPR011701">
    <property type="entry name" value="MFS"/>
</dbReference>
<feature type="transmembrane region" description="Helical" evidence="6">
    <location>
        <begin position="582"/>
        <end position="601"/>
    </location>
</feature>
<dbReference type="InterPro" id="IPR036259">
    <property type="entry name" value="MFS_trans_sf"/>
</dbReference>
<feature type="transmembrane region" description="Helical" evidence="6">
    <location>
        <begin position="477"/>
        <end position="495"/>
    </location>
</feature>
<keyword evidence="4 6" id="KW-0472">Membrane</keyword>
<dbReference type="Proteomes" id="UP000803884">
    <property type="component" value="Unassembled WGS sequence"/>
</dbReference>
<feature type="transmembrane region" description="Helical" evidence="6">
    <location>
        <begin position="276"/>
        <end position="298"/>
    </location>
</feature>
<feature type="region of interest" description="Disordered" evidence="5">
    <location>
        <begin position="111"/>
        <end position="137"/>
    </location>
</feature>
<reference evidence="8 9" key="1">
    <citation type="journal article" date="2020" name="Microbiol. Resour. Announc.">
        <title>Draft Genome Sequence of a Cladosporium Species Isolated from the Mesophotic Ascidian Didemnum maculosum.</title>
        <authorList>
            <person name="Gioti A."/>
            <person name="Siaperas R."/>
            <person name="Nikolaivits E."/>
            <person name="Le Goff G."/>
            <person name="Ouazzani J."/>
            <person name="Kotoulas G."/>
            <person name="Topakas E."/>
        </authorList>
    </citation>
    <scope>NUCLEOTIDE SEQUENCE [LARGE SCALE GENOMIC DNA]</scope>
    <source>
        <strain evidence="8 9">TM138-S3</strain>
    </source>
</reference>
<dbReference type="PROSITE" id="PS50850">
    <property type="entry name" value="MFS"/>
    <property type="match status" value="1"/>
</dbReference>
<dbReference type="PANTHER" id="PTHR42718:SF41">
    <property type="entry name" value="MFS TRANSPORTER OF UNKOWN SPECIFICITY (AFU_ORTHOLOGUE AFUA_5G09940)-RELATED"/>
    <property type="match status" value="1"/>
</dbReference>
<evidence type="ECO:0000256" key="1">
    <source>
        <dbReference type="ARBA" id="ARBA00004141"/>
    </source>
</evidence>
<feature type="transmembrane region" description="Helical" evidence="6">
    <location>
        <begin position="240"/>
        <end position="264"/>
    </location>
</feature>
<dbReference type="GeneID" id="96008775"/>
<dbReference type="GO" id="GO:0022857">
    <property type="term" value="F:transmembrane transporter activity"/>
    <property type="evidence" value="ECO:0007669"/>
    <property type="project" value="InterPro"/>
</dbReference>
<dbReference type="GO" id="GO:0016020">
    <property type="term" value="C:membrane"/>
    <property type="evidence" value="ECO:0007669"/>
    <property type="project" value="UniProtKB-SubCell"/>
</dbReference>
<feature type="compositionally biased region" description="Polar residues" evidence="5">
    <location>
        <begin position="34"/>
        <end position="49"/>
    </location>
</feature>
<evidence type="ECO:0000256" key="5">
    <source>
        <dbReference type="SAM" id="MobiDB-lite"/>
    </source>
</evidence>
<dbReference type="Gene3D" id="1.20.1250.20">
    <property type="entry name" value="MFS general substrate transporter like domains"/>
    <property type="match status" value="2"/>
</dbReference>
<dbReference type="SUPFAM" id="SSF103473">
    <property type="entry name" value="MFS general substrate transporter"/>
    <property type="match status" value="1"/>
</dbReference>
<dbReference type="EMBL" id="JAAQHG020000030">
    <property type="protein sequence ID" value="KAL1583917.1"/>
    <property type="molecule type" value="Genomic_DNA"/>
</dbReference>
<evidence type="ECO:0000256" key="6">
    <source>
        <dbReference type="SAM" id="Phobius"/>
    </source>
</evidence>
<gene>
    <name evidence="8" type="ORF">WHR41_07332</name>
</gene>
<comment type="caution">
    <text evidence="8">The sequence shown here is derived from an EMBL/GenBank/DDBJ whole genome shotgun (WGS) entry which is preliminary data.</text>
</comment>
<evidence type="ECO:0000313" key="8">
    <source>
        <dbReference type="EMBL" id="KAL1583917.1"/>
    </source>
</evidence>
<dbReference type="AlphaFoldDB" id="A0AB34KG03"/>
<evidence type="ECO:0000256" key="2">
    <source>
        <dbReference type="ARBA" id="ARBA00022692"/>
    </source>
</evidence>
<keyword evidence="9" id="KW-1185">Reference proteome</keyword>
<organism evidence="8 9">
    <name type="scientific">Cladosporium halotolerans</name>
    <dbReference type="NCBI Taxonomy" id="1052096"/>
    <lineage>
        <taxon>Eukaryota</taxon>
        <taxon>Fungi</taxon>
        <taxon>Dikarya</taxon>
        <taxon>Ascomycota</taxon>
        <taxon>Pezizomycotina</taxon>
        <taxon>Dothideomycetes</taxon>
        <taxon>Dothideomycetidae</taxon>
        <taxon>Cladosporiales</taxon>
        <taxon>Cladosporiaceae</taxon>
        <taxon>Cladosporium</taxon>
    </lineage>
</organism>
<accession>A0AB34KG03</accession>
<feature type="transmembrane region" description="Helical" evidence="6">
    <location>
        <begin position="344"/>
        <end position="362"/>
    </location>
</feature>
<feature type="compositionally biased region" description="Polar residues" evidence="5">
    <location>
        <begin position="57"/>
        <end position="78"/>
    </location>
</feature>
<name>A0AB34KG03_9PEZI</name>
<feature type="transmembrane region" description="Helical" evidence="6">
    <location>
        <begin position="184"/>
        <end position="201"/>
    </location>
</feature>
<evidence type="ECO:0000313" key="9">
    <source>
        <dbReference type="Proteomes" id="UP000803884"/>
    </source>
</evidence>
<keyword evidence="3 6" id="KW-1133">Transmembrane helix</keyword>
<evidence type="ECO:0000259" key="7">
    <source>
        <dbReference type="PROSITE" id="PS50850"/>
    </source>
</evidence>
<feature type="transmembrane region" description="Helical" evidence="6">
    <location>
        <begin position="304"/>
        <end position="324"/>
    </location>
</feature>
<feature type="transmembrane region" description="Helical" evidence="6">
    <location>
        <begin position="142"/>
        <end position="164"/>
    </location>
</feature>
<evidence type="ECO:0000256" key="4">
    <source>
        <dbReference type="ARBA" id="ARBA00023136"/>
    </source>
</evidence>
<dbReference type="RefSeq" id="XP_069227023.1">
    <property type="nucleotide sequence ID" value="XM_069375937.1"/>
</dbReference>
<comment type="subcellular location">
    <subcellularLocation>
        <location evidence="1">Membrane</location>
        <topology evidence="1">Multi-pass membrane protein</topology>
    </subcellularLocation>
</comment>
<feature type="transmembrane region" description="Helical" evidence="6">
    <location>
        <begin position="374"/>
        <end position="392"/>
    </location>
</feature>